<reference evidence="1 2" key="1">
    <citation type="submission" date="2018-12" db="EMBL/GenBank/DDBJ databases">
        <authorList>
            <person name="Tiukova I."/>
            <person name="Dainat J."/>
        </authorList>
    </citation>
    <scope>NUCLEOTIDE SEQUENCE [LARGE SCALE GENOMIC DNA]</scope>
</reference>
<dbReference type="InterPro" id="IPR002347">
    <property type="entry name" value="SDR_fam"/>
</dbReference>
<organism evidence="1 2">
    <name type="scientific">Brettanomyces naardenensis</name>
    <name type="common">Yeast</name>
    <dbReference type="NCBI Taxonomy" id="13370"/>
    <lineage>
        <taxon>Eukaryota</taxon>
        <taxon>Fungi</taxon>
        <taxon>Dikarya</taxon>
        <taxon>Ascomycota</taxon>
        <taxon>Saccharomycotina</taxon>
        <taxon>Pichiomycetes</taxon>
        <taxon>Pichiales</taxon>
        <taxon>Pichiaceae</taxon>
        <taxon>Brettanomyces</taxon>
    </lineage>
</organism>
<evidence type="ECO:0000313" key="1">
    <source>
        <dbReference type="EMBL" id="VEU22213.1"/>
    </source>
</evidence>
<dbReference type="STRING" id="13370.A0A448YMX7"/>
<accession>A0A448YMX7</accession>
<dbReference type="InParanoid" id="A0A448YMX7"/>
<keyword evidence="2" id="KW-1185">Reference proteome</keyword>
<sequence length="90" mass="9334">MLKAMDEEEIEMMTEFIPLGRVGGPEEVANVIAFLASDNSTLLSGVDIQVDGGAAQSLSGVTHECLSYLTAVGCAISLVSHGEGEFTGSK</sequence>
<dbReference type="Proteomes" id="UP000290900">
    <property type="component" value="Unassembled WGS sequence"/>
</dbReference>
<protein>
    <submittedName>
        <fullName evidence="1">DEKNAAC103231</fullName>
    </submittedName>
</protein>
<proteinExistence type="predicted"/>
<evidence type="ECO:0000313" key="2">
    <source>
        <dbReference type="Proteomes" id="UP000290900"/>
    </source>
</evidence>
<dbReference type="EMBL" id="CAACVR010000020">
    <property type="protein sequence ID" value="VEU22213.1"/>
    <property type="molecule type" value="Genomic_DNA"/>
</dbReference>
<dbReference type="InterPro" id="IPR036291">
    <property type="entry name" value="NAD(P)-bd_dom_sf"/>
</dbReference>
<dbReference type="Pfam" id="PF13561">
    <property type="entry name" value="adh_short_C2"/>
    <property type="match status" value="1"/>
</dbReference>
<dbReference type="SUPFAM" id="SSF51735">
    <property type="entry name" value="NAD(P)-binding Rossmann-fold domains"/>
    <property type="match status" value="1"/>
</dbReference>
<dbReference type="Gene3D" id="3.40.50.720">
    <property type="entry name" value="NAD(P)-binding Rossmann-like Domain"/>
    <property type="match status" value="1"/>
</dbReference>
<dbReference type="OrthoDB" id="47007at2759"/>
<name>A0A448YMX7_BRENA</name>
<gene>
    <name evidence="1" type="ORF">BRENAR_LOCUS2945</name>
</gene>
<dbReference type="AlphaFoldDB" id="A0A448YMX7"/>